<keyword evidence="3" id="KW-1185">Reference proteome</keyword>
<dbReference type="HOGENOM" id="CLU_038140_0_0_0"/>
<accession>B9K8M6</accession>
<proteinExistence type="predicted"/>
<dbReference type="Pfam" id="PF07136">
    <property type="entry name" value="DUF1385"/>
    <property type="match status" value="1"/>
</dbReference>
<dbReference type="InterPro" id="IPR010787">
    <property type="entry name" value="DUF1385"/>
</dbReference>
<sequence>MKMKTTEGVDRVKVGGQAVIEGVLMIAKKVSLAVRKSNGEIVVRDLGKVNFPKWAKIPFIRGFYSLFVSLYFGIKALNLSSEISSGEQMKNSEKILSLLLAIGLAVGLFIVVPIFLTNFLVEKRGEFLYSIVEGFIRLGLFLLYVWIISLFRDVKRVFQFHGAEHMTIHAFERGEDLRVENVRKYSTIHPRCGTNFLMIFLIVAIVLLSVFGSVVNLSTWTRILSRLILLPVVAGISYELLKVVAFFNGRGWVKVLYLPGYLLQYLTTARPDDSQIEVAIAALKHAVGEEKNATEEKKKEEDVELLG</sequence>
<dbReference type="eggNOG" id="COG3872">
    <property type="taxonomic scope" value="Bacteria"/>
</dbReference>
<keyword evidence="1" id="KW-1133">Transmembrane helix</keyword>
<evidence type="ECO:0000313" key="3">
    <source>
        <dbReference type="Proteomes" id="UP000000445"/>
    </source>
</evidence>
<dbReference type="AlphaFoldDB" id="B9K8M6"/>
<evidence type="ECO:0000313" key="2">
    <source>
        <dbReference type="EMBL" id="ACM23309.1"/>
    </source>
</evidence>
<name>B9K8M6_THENN</name>
<organism evidence="2 3">
    <name type="scientific">Thermotoga neapolitana (strain ATCC 49049 / DSM 4359 / NBRC 107923 / NS-E)</name>
    <dbReference type="NCBI Taxonomy" id="309803"/>
    <lineage>
        <taxon>Bacteria</taxon>
        <taxon>Thermotogati</taxon>
        <taxon>Thermotogota</taxon>
        <taxon>Thermotogae</taxon>
        <taxon>Thermotogales</taxon>
        <taxon>Thermotogaceae</taxon>
        <taxon>Thermotoga</taxon>
    </lineage>
</organism>
<dbReference type="KEGG" id="tna:CTN_1133"/>
<keyword evidence="1" id="KW-0812">Transmembrane</keyword>
<dbReference type="PANTHER" id="PTHR42867">
    <property type="entry name" value="MEMBRANE PROTEIN-RELATED"/>
    <property type="match status" value="1"/>
</dbReference>
<dbReference type="Proteomes" id="UP000000445">
    <property type="component" value="Chromosome"/>
</dbReference>
<evidence type="ECO:0000256" key="1">
    <source>
        <dbReference type="SAM" id="Phobius"/>
    </source>
</evidence>
<reference evidence="2 3" key="1">
    <citation type="journal article" date="2009" name="Biosci. Biotechnol. Biochem.">
        <title>WeGAS: a web-based microbial genome annotation system.</title>
        <authorList>
            <person name="Lee D."/>
            <person name="Seo H."/>
            <person name="Park C."/>
            <person name="Park K."/>
        </authorList>
    </citation>
    <scope>NUCLEOTIDE SEQUENCE [LARGE SCALE GENOMIC DNA]</scope>
    <source>
        <strain evidence="3">ATCC 49049 / DSM 4359 / NBRC 107923 / NS-E</strain>
    </source>
</reference>
<feature type="transmembrane region" description="Helical" evidence="1">
    <location>
        <begin position="127"/>
        <end position="151"/>
    </location>
</feature>
<dbReference type="EMBL" id="CP000916">
    <property type="protein sequence ID" value="ACM23309.1"/>
    <property type="molecule type" value="Genomic_DNA"/>
</dbReference>
<evidence type="ECO:0008006" key="4">
    <source>
        <dbReference type="Google" id="ProtNLM"/>
    </source>
</evidence>
<feature type="transmembrane region" description="Helical" evidence="1">
    <location>
        <begin position="223"/>
        <end position="241"/>
    </location>
</feature>
<feature type="transmembrane region" description="Helical" evidence="1">
    <location>
        <begin position="196"/>
        <end position="217"/>
    </location>
</feature>
<protein>
    <recommendedName>
        <fullName evidence="4">Metal-dependent enzyme</fullName>
    </recommendedName>
</protein>
<dbReference type="PANTHER" id="PTHR42867:SF1">
    <property type="entry name" value="MEMBRANE PROTEIN-RELATED"/>
    <property type="match status" value="1"/>
</dbReference>
<gene>
    <name evidence="2" type="ordered locus">CTN_1133</name>
</gene>
<keyword evidence="1" id="KW-0472">Membrane</keyword>
<feature type="transmembrane region" description="Helical" evidence="1">
    <location>
        <begin position="95"/>
        <end position="121"/>
    </location>
</feature>
<feature type="transmembrane region" description="Helical" evidence="1">
    <location>
        <begin position="54"/>
        <end position="74"/>
    </location>
</feature>
<dbReference type="STRING" id="309803.CTN_1133"/>